<feature type="domain" description="Inhibitor I9" evidence="2">
    <location>
        <begin position="86"/>
        <end position="147"/>
    </location>
</feature>
<keyword evidence="4" id="KW-1185">Reference proteome</keyword>
<dbReference type="OrthoDB" id="2014869at2759"/>
<dbReference type="EMBL" id="JACGCM010001144">
    <property type="protein sequence ID" value="KAF6161090.1"/>
    <property type="molecule type" value="Genomic_DNA"/>
</dbReference>
<dbReference type="Gene3D" id="3.30.70.80">
    <property type="entry name" value="Peptidase S8 propeptide/proteinase inhibitor I9"/>
    <property type="match status" value="1"/>
</dbReference>
<evidence type="ECO:0000256" key="1">
    <source>
        <dbReference type="SAM" id="Phobius"/>
    </source>
</evidence>
<keyword evidence="1" id="KW-0472">Membrane</keyword>
<keyword evidence="1" id="KW-1133">Transmembrane helix</keyword>
<name>A0A7J7N232_9MAGN</name>
<dbReference type="Pfam" id="PF05922">
    <property type="entry name" value="Inhibitor_I9"/>
    <property type="match status" value="1"/>
</dbReference>
<comment type="caution">
    <text evidence="3">The sequence shown here is derived from an EMBL/GenBank/DDBJ whole genome shotgun (WGS) entry which is preliminary data.</text>
</comment>
<sequence length="156" mass="17820">MKNPNTIYDAYKDYVKMSCSRAFCALERETITYPDGFCTDEWEDGACNICIPEATMGTPLLIYSILIFTLSTPLYSALLKNDRKDYIVYMGAHPKRKYSPLSHLHSILQQVLENSSSSDTNIYSYKRSFNGFAAKLTDQERQKLASKKLLTYLSLP</sequence>
<organism evidence="3 4">
    <name type="scientific">Kingdonia uniflora</name>
    <dbReference type="NCBI Taxonomy" id="39325"/>
    <lineage>
        <taxon>Eukaryota</taxon>
        <taxon>Viridiplantae</taxon>
        <taxon>Streptophyta</taxon>
        <taxon>Embryophyta</taxon>
        <taxon>Tracheophyta</taxon>
        <taxon>Spermatophyta</taxon>
        <taxon>Magnoliopsida</taxon>
        <taxon>Ranunculales</taxon>
        <taxon>Circaeasteraceae</taxon>
        <taxon>Kingdonia</taxon>
    </lineage>
</organism>
<reference evidence="3 4" key="1">
    <citation type="journal article" date="2020" name="IScience">
        <title>Genome Sequencing of the Endangered Kingdonia uniflora (Circaeasteraceae, Ranunculales) Reveals Potential Mechanisms of Evolutionary Specialization.</title>
        <authorList>
            <person name="Sun Y."/>
            <person name="Deng T."/>
            <person name="Zhang A."/>
            <person name="Moore M.J."/>
            <person name="Landis J.B."/>
            <person name="Lin N."/>
            <person name="Zhang H."/>
            <person name="Zhang X."/>
            <person name="Huang J."/>
            <person name="Zhang X."/>
            <person name="Sun H."/>
            <person name="Wang H."/>
        </authorList>
    </citation>
    <scope>NUCLEOTIDE SEQUENCE [LARGE SCALE GENOMIC DNA]</scope>
    <source>
        <strain evidence="3">TB1705</strain>
        <tissue evidence="3">Leaf</tissue>
    </source>
</reference>
<evidence type="ECO:0000259" key="2">
    <source>
        <dbReference type="Pfam" id="PF05922"/>
    </source>
</evidence>
<proteinExistence type="predicted"/>
<evidence type="ECO:0000313" key="3">
    <source>
        <dbReference type="EMBL" id="KAF6161090.1"/>
    </source>
</evidence>
<dbReference type="InterPro" id="IPR037045">
    <property type="entry name" value="S8pro/Inhibitor_I9_sf"/>
</dbReference>
<gene>
    <name evidence="3" type="ORF">GIB67_007731</name>
</gene>
<protein>
    <recommendedName>
        <fullName evidence="2">Inhibitor I9 domain-containing protein</fullName>
    </recommendedName>
</protein>
<evidence type="ECO:0000313" key="4">
    <source>
        <dbReference type="Proteomes" id="UP000541444"/>
    </source>
</evidence>
<keyword evidence="1" id="KW-0812">Transmembrane</keyword>
<dbReference type="AlphaFoldDB" id="A0A7J7N232"/>
<dbReference type="Proteomes" id="UP000541444">
    <property type="component" value="Unassembled WGS sequence"/>
</dbReference>
<dbReference type="InterPro" id="IPR010259">
    <property type="entry name" value="S8pro/Inhibitor_I9"/>
</dbReference>
<feature type="transmembrane region" description="Helical" evidence="1">
    <location>
        <begin position="60"/>
        <end position="79"/>
    </location>
</feature>
<accession>A0A7J7N232</accession>